<dbReference type="AlphaFoldDB" id="A0A9X1B2W5"/>
<feature type="chain" id="PRO_5040746558" evidence="2">
    <location>
        <begin position="23"/>
        <end position="202"/>
    </location>
</feature>
<sequence length="202" mass="23462">MRHLLPFCCASALFVTSLDALAVETAPRISDREIIESLTRLDAGQSTLEQRLTALEQRMDQRFTAMEETMNQRFAAMESAMDRRFIAIEKDMDQRFGAMENLMDQRFAAVEKRLDDLFAMMLTMFSALVLLIVSLFGYIVWDRRTALRPLESRLARLEQDLERDLQLRHEEGSLLTRLLKALRELAREDERLANVLRSFSVL</sequence>
<dbReference type="RefSeq" id="WP_200239990.1">
    <property type="nucleotide sequence ID" value="NZ_NRRY01000005.1"/>
</dbReference>
<accession>A0A9X1B2W5</accession>
<evidence type="ECO:0000313" key="3">
    <source>
        <dbReference type="EMBL" id="MBK1617775.1"/>
    </source>
</evidence>
<feature type="signal peptide" evidence="2">
    <location>
        <begin position="1"/>
        <end position="22"/>
    </location>
</feature>
<gene>
    <name evidence="3" type="ORF">CKO42_04760</name>
</gene>
<name>A0A9X1B2W5_9GAMM</name>
<feature type="transmembrane region" description="Helical" evidence="1">
    <location>
        <begin position="117"/>
        <end position="141"/>
    </location>
</feature>
<keyword evidence="1" id="KW-1133">Transmembrane helix</keyword>
<protein>
    <submittedName>
        <fullName evidence="3">Uncharacterized protein</fullName>
    </submittedName>
</protein>
<organism evidence="3 4">
    <name type="scientific">Lamprobacter modestohalophilus</name>
    <dbReference type="NCBI Taxonomy" id="1064514"/>
    <lineage>
        <taxon>Bacteria</taxon>
        <taxon>Pseudomonadati</taxon>
        <taxon>Pseudomonadota</taxon>
        <taxon>Gammaproteobacteria</taxon>
        <taxon>Chromatiales</taxon>
        <taxon>Chromatiaceae</taxon>
        <taxon>Lamprobacter</taxon>
    </lineage>
</organism>
<evidence type="ECO:0000256" key="2">
    <source>
        <dbReference type="SAM" id="SignalP"/>
    </source>
</evidence>
<keyword evidence="1" id="KW-0472">Membrane</keyword>
<evidence type="ECO:0000256" key="1">
    <source>
        <dbReference type="SAM" id="Phobius"/>
    </source>
</evidence>
<proteinExistence type="predicted"/>
<comment type="caution">
    <text evidence="3">The sequence shown here is derived from an EMBL/GenBank/DDBJ whole genome shotgun (WGS) entry which is preliminary data.</text>
</comment>
<evidence type="ECO:0000313" key="4">
    <source>
        <dbReference type="Proteomes" id="UP001138768"/>
    </source>
</evidence>
<keyword evidence="1" id="KW-0812">Transmembrane</keyword>
<dbReference type="Proteomes" id="UP001138768">
    <property type="component" value="Unassembled WGS sequence"/>
</dbReference>
<reference evidence="3 4" key="1">
    <citation type="journal article" date="2020" name="Microorganisms">
        <title>Osmotic Adaptation and Compatible Solute Biosynthesis of Phototrophic Bacteria as Revealed from Genome Analyses.</title>
        <authorList>
            <person name="Imhoff J.F."/>
            <person name="Rahn T."/>
            <person name="Kunzel S."/>
            <person name="Keller A."/>
            <person name="Neulinger S.C."/>
        </authorList>
    </citation>
    <scope>NUCLEOTIDE SEQUENCE [LARGE SCALE GENOMIC DNA]</scope>
    <source>
        <strain evidence="3 4">DSM 25653</strain>
    </source>
</reference>
<dbReference type="Gene3D" id="3.90.20.10">
    <property type="match status" value="1"/>
</dbReference>
<dbReference type="EMBL" id="NRRY01000005">
    <property type="protein sequence ID" value="MBK1617775.1"/>
    <property type="molecule type" value="Genomic_DNA"/>
</dbReference>
<keyword evidence="4" id="KW-1185">Reference proteome</keyword>
<keyword evidence="2" id="KW-0732">Signal</keyword>